<keyword evidence="7" id="KW-1185">Reference proteome</keyword>
<dbReference type="InParanoid" id="A0A7J7DLY6"/>
<dbReference type="AlphaFoldDB" id="A0A7J7DLY6"/>
<keyword evidence="2" id="KW-0411">Iron-sulfur</keyword>
<keyword evidence="4" id="KW-0472">Membrane</keyword>
<comment type="cofactor">
    <cofactor evidence="3">
        <name>[2Fe-2S] cluster</name>
        <dbReference type="ChEBI" id="CHEBI:190135"/>
    </cofactor>
</comment>
<evidence type="ECO:0000256" key="4">
    <source>
        <dbReference type="SAM" id="Phobius"/>
    </source>
</evidence>
<evidence type="ECO:0000259" key="5">
    <source>
        <dbReference type="Pfam" id="PF13085"/>
    </source>
</evidence>
<dbReference type="SUPFAM" id="SSF54292">
    <property type="entry name" value="2Fe-2S ferredoxin-like"/>
    <property type="match status" value="1"/>
</dbReference>
<gene>
    <name evidence="6" type="ORF">HS088_TW05G00086</name>
</gene>
<dbReference type="GO" id="GO:0051537">
    <property type="term" value="F:2 iron, 2 sulfur cluster binding"/>
    <property type="evidence" value="ECO:0007669"/>
    <property type="project" value="UniProtKB-KW"/>
</dbReference>
<keyword evidence="1" id="KW-0408">Iron</keyword>
<comment type="caution">
    <text evidence="6">The sequence shown here is derived from an EMBL/GenBank/DDBJ whole genome shotgun (WGS) entry which is preliminary data.</text>
</comment>
<keyword evidence="4" id="KW-0812">Transmembrane</keyword>
<evidence type="ECO:0000256" key="2">
    <source>
        <dbReference type="ARBA" id="ARBA00023014"/>
    </source>
</evidence>
<dbReference type="GO" id="GO:0005739">
    <property type="term" value="C:mitochondrion"/>
    <property type="evidence" value="ECO:0007669"/>
    <property type="project" value="TreeGrafter"/>
</dbReference>
<dbReference type="PANTHER" id="PTHR11921:SF40">
    <property type="entry name" value="SUCCINATE DEHYDROGENASE [UBIQUINONE] IRON-SULFUR SUBUNIT 3, MITOCHONDRIAL"/>
    <property type="match status" value="1"/>
</dbReference>
<dbReference type="InterPro" id="IPR036010">
    <property type="entry name" value="2Fe-2S_ferredoxin-like_sf"/>
</dbReference>
<evidence type="ECO:0000313" key="7">
    <source>
        <dbReference type="Proteomes" id="UP000593562"/>
    </source>
</evidence>
<accession>A0A7J7DLY6</accession>
<feature type="transmembrane region" description="Helical" evidence="4">
    <location>
        <begin position="82"/>
        <end position="99"/>
    </location>
</feature>
<keyword evidence="1" id="KW-0001">2Fe-2S</keyword>
<keyword evidence="4" id="KW-1133">Transmembrane helix</keyword>
<organism evidence="6 7">
    <name type="scientific">Tripterygium wilfordii</name>
    <name type="common">Thunder God vine</name>
    <dbReference type="NCBI Taxonomy" id="458696"/>
    <lineage>
        <taxon>Eukaryota</taxon>
        <taxon>Viridiplantae</taxon>
        <taxon>Streptophyta</taxon>
        <taxon>Embryophyta</taxon>
        <taxon>Tracheophyta</taxon>
        <taxon>Spermatophyta</taxon>
        <taxon>Magnoliopsida</taxon>
        <taxon>eudicotyledons</taxon>
        <taxon>Gunneridae</taxon>
        <taxon>Pentapetalae</taxon>
        <taxon>rosids</taxon>
        <taxon>fabids</taxon>
        <taxon>Celastrales</taxon>
        <taxon>Celastraceae</taxon>
        <taxon>Tripterygium</taxon>
    </lineage>
</organism>
<dbReference type="EMBL" id="JAAARO010000005">
    <property type="protein sequence ID" value="KAF5747365.1"/>
    <property type="molecule type" value="Genomic_DNA"/>
</dbReference>
<proteinExistence type="predicted"/>
<protein>
    <submittedName>
        <fullName evidence="6">Succinate dehydrogenase</fullName>
    </submittedName>
</protein>
<evidence type="ECO:0000256" key="3">
    <source>
        <dbReference type="ARBA" id="ARBA00034078"/>
    </source>
</evidence>
<reference evidence="6 7" key="1">
    <citation type="journal article" date="2020" name="Nat. Commun.">
        <title>Genome of Tripterygium wilfordii and identification of cytochrome P450 involved in triptolide biosynthesis.</title>
        <authorList>
            <person name="Tu L."/>
            <person name="Su P."/>
            <person name="Zhang Z."/>
            <person name="Gao L."/>
            <person name="Wang J."/>
            <person name="Hu T."/>
            <person name="Zhou J."/>
            <person name="Zhang Y."/>
            <person name="Zhao Y."/>
            <person name="Liu Y."/>
            <person name="Song Y."/>
            <person name="Tong Y."/>
            <person name="Lu Y."/>
            <person name="Yang J."/>
            <person name="Xu C."/>
            <person name="Jia M."/>
            <person name="Peters R.J."/>
            <person name="Huang L."/>
            <person name="Gao W."/>
        </authorList>
    </citation>
    <scope>NUCLEOTIDE SEQUENCE [LARGE SCALE GENOMIC DNA]</scope>
    <source>
        <strain evidence="7">cv. XIE 37</strain>
        <tissue evidence="6">Leaf</tissue>
    </source>
</reference>
<dbReference type="PROSITE" id="PS00197">
    <property type="entry name" value="2FE2S_FER_1"/>
    <property type="match status" value="1"/>
</dbReference>
<feature type="domain" description="Succinate dehydogenase/fumarate reductase N-terminal" evidence="5">
    <location>
        <begin position="111"/>
        <end position="176"/>
    </location>
</feature>
<evidence type="ECO:0000256" key="1">
    <source>
        <dbReference type="ARBA" id="ARBA00022714"/>
    </source>
</evidence>
<dbReference type="PANTHER" id="PTHR11921">
    <property type="entry name" value="SUCCINATE DEHYDROGENASE IRON-SULFUR PROTEIN"/>
    <property type="match status" value="1"/>
</dbReference>
<dbReference type="GO" id="GO:0009055">
    <property type="term" value="F:electron transfer activity"/>
    <property type="evidence" value="ECO:0007669"/>
    <property type="project" value="InterPro"/>
</dbReference>
<keyword evidence="1" id="KW-0479">Metal-binding</keyword>
<dbReference type="GO" id="GO:0022904">
    <property type="term" value="P:respiratory electron transport chain"/>
    <property type="evidence" value="ECO:0007669"/>
    <property type="project" value="TreeGrafter"/>
</dbReference>
<dbReference type="Proteomes" id="UP000593562">
    <property type="component" value="Unassembled WGS sequence"/>
</dbReference>
<dbReference type="GO" id="GO:0009060">
    <property type="term" value="P:aerobic respiration"/>
    <property type="evidence" value="ECO:0007669"/>
    <property type="project" value="TreeGrafter"/>
</dbReference>
<dbReference type="InterPro" id="IPR006058">
    <property type="entry name" value="2Fe2S_fd_BS"/>
</dbReference>
<dbReference type="Pfam" id="PF13085">
    <property type="entry name" value="Fer2_3"/>
    <property type="match status" value="1"/>
</dbReference>
<dbReference type="Gene3D" id="3.10.20.30">
    <property type="match status" value="1"/>
</dbReference>
<name>A0A7J7DLY6_TRIWF</name>
<dbReference type="InterPro" id="IPR050573">
    <property type="entry name" value="SDH/FRD_Iron-Sulfur"/>
</dbReference>
<dbReference type="InterPro" id="IPR012675">
    <property type="entry name" value="Beta-grasp_dom_sf"/>
</dbReference>
<sequence>MTAREKEGHGRLARLLRRRTTDPKKENFPVLEDHPIGQEFAQLSVESSDYVHVKTRQFRKEFKNYRWNPDNPTIKPYFVGPWYLFIIFIVWVRFFANIVRYGAHLYRRLDGHVLDVLLKIKAEQDSTSAYRWSCREGICGSCSMNIDGLNTVACLKPVDPNTTKSTLITPLPHMLLVEP</sequence>
<dbReference type="InterPro" id="IPR025192">
    <property type="entry name" value="Succ_DH/fum_Rdtase_N"/>
</dbReference>
<evidence type="ECO:0000313" key="6">
    <source>
        <dbReference type="EMBL" id="KAF5747365.1"/>
    </source>
</evidence>